<dbReference type="AlphaFoldDB" id="C6X9J7"/>
<name>C6X9J7_METGS</name>
<dbReference type="KEGG" id="mei:Msip34_0569"/>
<evidence type="ECO:0000313" key="3">
    <source>
        <dbReference type="Proteomes" id="UP000002743"/>
    </source>
</evidence>
<dbReference type="EMBL" id="CP001674">
    <property type="protein sequence ID" value="ACT49817.1"/>
    <property type="molecule type" value="Genomic_DNA"/>
</dbReference>
<accession>C6X9J7</accession>
<keyword evidence="1" id="KW-0812">Transmembrane</keyword>
<evidence type="ECO:0000256" key="1">
    <source>
        <dbReference type="SAM" id="Phobius"/>
    </source>
</evidence>
<protein>
    <submittedName>
        <fullName evidence="2">Uncharacterized protein</fullName>
    </submittedName>
</protein>
<feature type="transmembrane region" description="Helical" evidence="1">
    <location>
        <begin position="31"/>
        <end position="47"/>
    </location>
</feature>
<keyword evidence="1" id="KW-0472">Membrane</keyword>
<feature type="transmembrane region" description="Helical" evidence="1">
    <location>
        <begin position="81"/>
        <end position="101"/>
    </location>
</feature>
<reference evidence="2 3" key="2">
    <citation type="journal article" date="2011" name="J. Bacteriol.">
        <title>Genomes of three methylotrophs from a single niche uncover genetic and metabolic divergence of Methylophilaceae.</title>
        <authorList>
            <person name="Lapidus A."/>
            <person name="Clum A."/>
            <person name="Labutti K."/>
            <person name="Kaluzhnaya M.G."/>
            <person name="Lim S."/>
            <person name="Beck D.A."/>
            <person name="Glavina Del Rio T."/>
            <person name="Nolan M."/>
            <person name="Mavromatis K."/>
            <person name="Huntemann M."/>
            <person name="Lucas S."/>
            <person name="Lidstrom M.E."/>
            <person name="Ivanova N."/>
            <person name="Chistoserdova L."/>
        </authorList>
    </citation>
    <scope>NUCLEOTIDE SEQUENCE [LARGE SCALE GENOMIC DNA]</scope>
    <source>
        <strain evidence="2 3">SIP3-4</strain>
    </source>
</reference>
<keyword evidence="1" id="KW-1133">Transmembrane helix</keyword>
<proteinExistence type="predicted"/>
<dbReference type="HOGENOM" id="CLU_2220036_0_0_4"/>
<organism evidence="2 3">
    <name type="scientific">Methylovorus glucosotrophus (strain SIP3-4)</name>
    <dbReference type="NCBI Taxonomy" id="582744"/>
    <lineage>
        <taxon>Bacteria</taxon>
        <taxon>Pseudomonadati</taxon>
        <taxon>Pseudomonadota</taxon>
        <taxon>Betaproteobacteria</taxon>
        <taxon>Nitrosomonadales</taxon>
        <taxon>Methylophilaceae</taxon>
        <taxon>Methylovorus</taxon>
    </lineage>
</organism>
<evidence type="ECO:0000313" key="2">
    <source>
        <dbReference type="EMBL" id="ACT49817.1"/>
    </source>
</evidence>
<reference evidence="3" key="1">
    <citation type="submission" date="2009-07" db="EMBL/GenBank/DDBJ databases">
        <title>Complete sequence of chromosome of Methylovorus sp. SIP3-4.</title>
        <authorList>
            <person name="Lucas S."/>
            <person name="Copeland A."/>
            <person name="Lapidus A."/>
            <person name="Glavina del Rio T."/>
            <person name="Tice H."/>
            <person name="Bruce D."/>
            <person name="Goodwin L."/>
            <person name="Pitluck S."/>
            <person name="Clum A."/>
            <person name="Larimer F."/>
            <person name="Land M."/>
            <person name="Hauser L."/>
            <person name="Kyrpides N."/>
            <person name="Mikhailova N."/>
            <person name="Kayluzhnaya M."/>
            <person name="Chistoserdova L."/>
        </authorList>
    </citation>
    <scope>NUCLEOTIDE SEQUENCE [LARGE SCALE GENOMIC DNA]</scope>
    <source>
        <strain evidence="3">SIP3-4</strain>
    </source>
</reference>
<feature type="transmembrane region" description="Helical" evidence="1">
    <location>
        <begin position="6"/>
        <end position="24"/>
    </location>
</feature>
<dbReference type="Proteomes" id="UP000002743">
    <property type="component" value="Chromosome"/>
</dbReference>
<dbReference type="STRING" id="582744.Msip34_0569"/>
<gene>
    <name evidence="2" type="ordered locus">Msip34_0569</name>
</gene>
<keyword evidence="3" id="KW-1185">Reference proteome</keyword>
<sequence precursor="true">MSSIALWKLALSIGLGLCISVLAVIDPTKPIILASIALLASLSYLGYKESLDGKTSYPAIFAAIFLTQKLNSFIKPQAGELIGLIYAFSLIIIGFSVLKIYQLRRV</sequence>
<dbReference type="RefSeq" id="WP_015829450.1">
    <property type="nucleotide sequence ID" value="NC_012969.1"/>
</dbReference>